<evidence type="ECO:0000313" key="1">
    <source>
        <dbReference type="EMBL" id="SGY95953.1"/>
    </source>
</evidence>
<evidence type="ECO:0000313" key="2">
    <source>
        <dbReference type="Proteomes" id="UP000183794"/>
    </source>
</evidence>
<dbReference type="OrthoDB" id="7067849at2"/>
<name>A0A1L0B285_9GAMM</name>
<reference evidence="1 2" key="1">
    <citation type="submission" date="2016-11" db="EMBL/GenBank/DDBJ databases">
        <authorList>
            <person name="Jaros S."/>
            <person name="Januszkiewicz K."/>
            <person name="Wedrychowicz H."/>
        </authorList>
    </citation>
    <scope>NUCLEOTIDE SEQUENCE [LARGE SCALE GENOMIC DNA]</scope>
    <source>
        <strain evidence="1">NVI 5450</strain>
    </source>
</reference>
<dbReference type="AlphaFoldDB" id="A0A1L0B285"/>
<dbReference type="Proteomes" id="UP000183794">
    <property type="component" value="Unassembled WGS sequence"/>
</dbReference>
<dbReference type="RefSeq" id="WP_075518167.1">
    <property type="nucleotide sequence ID" value="NZ_FPLD01000051.1"/>
</dbReference>
<organism evidence="1 2">
    <name type="scientific">Moritella viscosa</name>
    <dbReference type="NCBI Taxonomy" id="80854"/>
    <lineage>
        <taxon>Bacteria</taxon>
        <taxon>Pseudomonadati</taxon>
        <taxon>Pseudomonadota</taxon>
        <taxon>Gammaproteobacteria</taxon>
        <taxon>Alteromonadales</taxon>
        <taxon>Moritellaceae</taxon>
        <taxon>Moritella</taxon>
    </lineage>
</organism>
<accession>A0A1L0B285</accession>
<dbReference type="EMBL" id="FPLD01000051">
    <property type="protein sequence ID" value="SGY95953.1"/>
    <property type="molecule type" value="Genomic_DNA"/>
</dbReference>
<proteinExistence type="predicted"/>
<gene>
    <name evidence="1" type="ORF">NVI5450_1790</name>
</gene>
<sequence>MNKTVLGKLFGITFSRPIELDNIVQLVEIIPELVSEKASADGNTLDEAMRSIMSDVFNFSEQLGPEESESFLGLIESEGSARISEPLDDDFEIIDPSLTKWRFYIRFKISRPLGLEQDSINFLGKYVISPAKDQSLKDGDTLILTSTDSMLYREIISESRKVEKSLILGLAEFGIGVAYPENLASEAILEKVKQKVESLFLKEHTKVYDTYYESPLFHFSDKFGVVLFQEESFPWDSNAKEENEPVEMKSFDEVFSGIYGQIKDLHIIGDKFKKIEVATSILTTSIFEDSLINKIILSMTVIEVLSDKVSRSDDELEVLDCLSNVLHEKSDVDQCTKQAIIQALNSIRVQSISKSCKILVKDLLGGKDAKLFYKLYNYRSQLVHAGVLESDRDEMLKIYGDSYDLVTRLLSAYIKRVDESD</sequence>
<protein>
    <submittedName>
        <fullName evidence="1">Uncharacterized protein</fullName>
    </submittedName>
</protein>